<dbReference type="InterPro" id="IPR036338">
    <property type="entry name" value="Aha1"/>
</dbReference>
<evidence type="ECO:0000313" key="4">
    <source>
        <dbReference type="EMBL" id="KAH0570513.1"/>
    </source>
</evidence>
<sequence>MSKTPAHHNIGNWHWDEKSFTEWSKTYIKELFEFVKDVEEGIKLEITVDEVKGEAFKIVRKNKLRSSFDFKIKMKFSYLVAEKDTIKGTILFEPFCDETDPEDWCYEVKIENVKEHNADNVADCKALVCQKLFIDKFQTYADEFNNKMD</sequence>
<dbReference type="VEuPathDB" id="GiardiaDB:SS50377_26793"/>
<organism evidence="3">
    <name type="scientific">Spironucleus salmonicida</name>
    <dbReference type="NCBI Taxonomy" id="348837"/>
    <lineage>
        <taxon>Eukaryota</taxon>
        <taxon>Metamonada</taxon>
        <taxon>Diplomonadida</taxon>
        <taxon>Hexamitidae</taxon>
        <taxon>Hexamitinae</taxon>
        <taxon>Spironucleus</taxon>
    </lineage>
</organism>
<feature type="domain" description="Activator of Hsp90 ATPase AHSA1-like N-terminal" evidence="2">
    <location>
        <begin position="17"/>
        <end position="147"/>
    </location>
</feature>
<dbReference type="EMBL" id="AUWU02000007">
    <property type="protein sequence ID" value="KAH0570513.1"/>
    <property type="molecule type" value="Genomic_DNA"/>
</dbReference>
<dbReference type="SMART" id="SM01000">
    <property type="entry name" value="Aha1_N"/>
    <property type="match status" value="1"/>
</dbReference>
<dbReference type="Gene3D" id="3.15.10.20">
    <property type="entry name" value="Activator of Hsp90 ATPase Aha1, N-terminal domain"/>
    <property type="match status" value="1"/>
</dbReference>
<dbReference type="InterPro" id="IPR015310">
    <property type="entry name" value="AHSA1-like_N"/>
</dbReference>
<comment type="similarity">
    <text evidence="1">Belongs to the AHA1 family.</text>
</comment>
<evidence type="ECO:0000313" key="3">
    <source>
        <dbReference type="EMBL" id="EST49262.1"/>
    </source>
</evidence>
<evidence type="ECO:0000256" key="1">
    <source>
        <dbReference type="ARBA" id="ARBA00006817"/>
    </source>
</evidence>
<reference evidence="4" key="2">
    <citation type="submission" date="2020-12" db="EMBL/GenBank/DDBJ databases">
        <title>New Spironucleus salmonicida genome in near-complete chromosomes.</title>
        <authorList>
            <person name="Xu F."/>
            <person name="Kurt Z."/>
            <person name="Jimenez-Gonzalez A."/>
            <person name="Astvaldsson A."/>
            <person name="Andersson J.O."/>
            <person name="Svard S.G."/>
        </authorList>
    </citation>
    <scope>NUCLEOTIDE SEQUENCE</scope>
    <source>
        <strain evidence="4">ATCC 50377</strain>
    </source>
</reference>
<dbReference type="GO" id="GO:0001671">
    <property type="term" value="F:ATPase activator activity"/>
    <property type="evidence" value="ECO:0007669"/>
    <property type="project" value="InterPro"/>
</dbReference>
<proteinExistence type="inferred from homology"/>
<dbReference type="SUPFAM" id="SSF103111">
    <property type="entry name" value="Activator of Hsp90 ATPase, Aha1"/>
    <property type="match status" value="1"/>
</dbReference>
<dbReference type="GO" id="GO:0005829">
    <property type="term" value="C:cytosol"/>
    <property type="evidence" value="ECO:0007669"/>
    <property type="project" value="TreeGrafter"/>
</dbReference>
<dbReference type="GO" id="GO:0006457">
    <property type="term" value="P:protein folding"/>
    <property type="evidence" value="ECO:0007669"/>
    <property type="project" value="TreeGrafter"/>
</dbReference>
<keyword evidence="5" id="KW-1185">Reference proteome</keyword>
<dbReference type="OrthoDB" id="567237at2759"/>
<dbReference type="AlphaFoldDB" id="V6LXA7"/>
<dbReference type="GO" id="GO:0051087">
    <property type="term" value="F:protein-folding chaperone binding"/>
    <property type="evidence" value="ECO:0007669"/>
    <property type="project" value="InterPro"/>
</dbReference>
<name>V6LXA7_9EUKA</name>
<evidence type="ECO:0000313" key="5">
    <source>
        <dbReference type="Proteomes" id="UP000018208"/>
    </source>
</evidence>
<reference evidence="3 4" key="1">
    <citation type="journal article" date="2014" name="PLoS Genet.">
        <title>The Genome of Spironucleus salmonicida Highlights a Fish Pathogen Adapted to Fluctuating Environments.</title>
        <authorList>
            <person name="Xu F."/>
            <person name="Jerlstrom-Hultqvist J."/>
            <person name="Einarsson E."/>
            <person name="Astvaldsson A."/>
            <person name="Svard S.G."/>
            <person name="Andersson J.O."/>
        </authorList>
    </citation>
    <scope>NUCLEOTIDE SEQUENCE</scope>
    <source>
        <strain evidence="4">ATCC 50377</strain>
    </source>
</reference>
<dbReference type="PANTHER" id="PTHR13009">
    <property type="entry name" value="HEAT SHOCK PROTEIN 90 HSP90 CO-CHAPERONE AHA-1"/>
    <property type="match status" value="1"/>
</dbReference>
<gene>
    <name evidence="3" type="ORF">SS50377_10483</name>
    <name evidence="4" type="ORF">SS50377_26793</name>
</gene>
<protein>
    <submittedName>
        <fullName evidence="3 4">Activator of Hsp90 ATPase</fullName>
    </submittedName>
</protein>
<accession>V6LXA7</accession>
<dbReference type="Pfam" id="PF09229">
    <property type="entry name" value="Aha1_N"/>
    <property type="match status" value="1"/>
</dbReference>
<dbReference type="Proteomes" id="UP000018208">
    <property type="component" value="Unassembled WGS sequence"/>
</dbReference>
<evidence type="ECO:0000259" key="2">
    <source>
        <dbReference type="SMART" id="SM01000"/>
    </source>
</evidence>
<dbReference type="PANTHER" id="PTHR13009:SF22">
    <property type="entry name" value="LD43819P"/>
    <property type="match status" value="1"/>
</dbReference>
<dbReference type="EMBL" id="KI545953">
    <property type="protein sequence ID" value="EST49262.1"/>
    <property type="molecule type" value="Genomic_DNA"/>
</dbReference>